<keyword evidence="7 11" id="KW-0067">ATP-binding</keyword>
<dbReference type="PANTHER" id="PTHR43790">
    <property type="entry name" value="CARBOHYDRATE TRANSPORT ATP-BINDING PROTEIN MG119-RELATED"/>
    <property type="match status" value="1"/>
</dbReference>
<evidence type="ECO:0000259" key="10">
    <source>
        <dbReference type="PROSITE" id="PS50893"/>
    </source>
</evidence>
<sequence>MRMDIAMNVHVTDKRPLALRMENITKRFRGVVALDQVSFDLQAGEVVALVGENGAGKSTLMKILSGAYQCDGGKIELFGKMLARANPQQILDLGVAVIYQELLLANDLTVAENIYLGRLPKTRSGLIDWNAVHAGARRAIARLGFDIASDAKVGDLSVAHRQIVEIAKAMSRDARIVVLDEPSAVLGDSELQSLFGIIAKLAEEGVSFIYISHRLEEIFAISHRTVVLRDGRCVAIAKTGDLTKDKLVKMMVGREMSSVYPDRQPRIGPPALSVQNLTNPWLKDTSLTVRQGEILGVCGLAGSGRTELLRALCGVDGAKSKSFTCGDLNSMPTSPKQALAHGIGLLPEDRRHQGLFIEQDLAFNIAIAGLGAIRRRGFLSRRAETRMAKAYIDQLRVKTPGPRETIGNLSGGNQQKCVLAKLLNAGCKVLLIDEPTRGVDIGARREIYQLLVDLADRQGLAIIIVSSELPEVIGLCDRTLVMRAGRITGELMRGEMSEERIMHAATD</sequence>
<keyword evidence="3" id="KW-1003">Cell membrane</keyword>
<dbReference type="CDD" id="cd03216">
    <property type="entry name" value="ABC_Carb_Monos_I"/>
    <property type="match status" value="1"/>
</dbReference>
<dbReference type="GO" id="GO:0016887">
    <property type="term" value="F:ATP hydrolysis activity"/>
    <property type="evidence" value="ECO:0007669"/>
    <property type="project" value="InterPro"/>
</dbReference>
<reference evidence="12" key="1">
    <citation type="submission" date="2017-04" db="EMBL/GenBank/DDBJ databases">
        <authorList>
            <person name="Varghese N."/>
            <person name="Submissions S."/>
        </authorList>
    </citation>
    <scope>NUCLEOTIDE SEQUENCE [LARGE SCALE GENOMIC DNA]</scope>
    <source>
        <strain evidence="12">B4P</strain>
    </source>
</reference>
<organism evidence="11 12">
    <name type="scientific">Xaviernesmea oryzae</name>
    <dbReference type="NCBI Taxonomy" id="464029"/>
    <lineage>
        <taxon>Bacteria</taxon>
        <taxon>Pseudomonadati</taxon>
        <taxon>Pseudomonadota</taxon>
        <taxon>Alphaproteobacteria</taxon>
        <taxon>Hyphomicrobiales</taxon>
        <taxon>Rhizobiaceae</taxon>
        <taxon>Rhizobium/Agrobacterium group</taxon>
        <taxon>Xaviernesmea</taxon>
    </lineage>
</organism>
<dbReference type="AlphaFoldDB" id="A0A1X7DD90"/>
<feature type="domain" description="ABC transporter" evidence="10">
    <location>
        <begin position="267"/>
        <end position="504"/>
    </location>
</feature>
<evidence type="ECO:0000256" key="3">
    <source>
        <dbReference type="ARBA" id="ARBA00022475"/>
    </source>
</evidence>
<keyword evidence="6" id="KW-0547">Nucleotide-binding</keyword>
<protein>
    <submittedName>
        <fullName evidence="11">Ribose transport system ATP-binding protein</fullName>
    </submittedName>
</protein>
<keyword evidence="4" id="KW-0762">Sugar transport</keyword>
<keyword evidence="2" id="KW-0813">Transport</keyword>
<dbReference type="PANTHER" id="PTHR43790:SF3">
    <property type="entry name" value="D-ALLOSE IMPORT ATP-BINDING PROTEIN ALSA-RELATED"/>
    <property type="match status" value="1"/>
</dbReference>
<keyword evidence="5" id="KW-0677">Repeat</keyword>
<dbReference type="FunFam" id="3.40.50.300:FF:000127">
    <property type="entry name" value="Ribose import ATP-binding protein RbsA"/>
    <property type="match status" value="1"/>
</dbReference>
<dbReference type="GO" id="GO:0005886">
    <property type="term" value="C:plasma membrane"/>
    <property type="evidence" value="ECO:0007669"/>
    <property type="project" value="UniProtKB-SubCell"/>
</dbReference>
<evidence type="ECO:0000256" key="7">
    <source>
        <dbReference type="ARBA" id="ARBA00022840"/>
    </source>
</evidence>
<comment type="subcellular location">
    <subcellularLocation>
        <location evidence="1">Cell membrane</location>
        <topology evidence="1">Peripheral membrane protein</topology>
    </subcellularLocation>
</comment>
<evidence type="ECO:0000313" key="12">
    <source>
        <dbReference type="Proteomes" id="UP000192903"/>
    </source>
</evidence>
<keyword evidence="8" id="KW-1278">Translocase</keyword>
<dbReference type="STRING" id="464029.SAMN02982989_5381"/>
<evidence type="ECO:0000256" key="6">
    <source>
        <dbReference type="ARBA" id="ARBA00022741"/>
    </source>
</evidence>
<keyword evidence="9" id="KW-0472">Membrane</keyword>
<dbReference type="Gene3D" id="3.40.50.300">
    <property type="entry name" value="P-loop containing nucleotide triphosphate hydrolases"/>
    <property type="match status" value="2"/>
</dbReference>
<dbReference type="SUPFAM" id="SSF52540">
    <property type="entry name" value="P-loop containing nucleoside triphosphate hydrolases"/>
    <property type="match status" value="2"/>
</dbReference>
<name>A0A1X7DD90_9HYPH</name>
<evidence type="ECO:0000256" key="4">
    <source>
        <dbReference type="ARBA" id="ARBA00022597"/>
    </source>
</evidence>
<dbReference type="InterPro" id="IPR027417">
    <property type="entry name" value="P-loop_NTPase"/>
</dbReference>
<gene>
    <name evidence="11" type="ORF">SAMN02982989_5381</name>
</gene>
<dbReference type="Proteomes" id="UP000192903">
    <property type="component" value="Unassembled WGS sequence"/>
</dbReference>
<dbReference type="PROSITE" id="PS50893">
    <property type="entry name" value="ABC_TRANSPORTER_2"/>
    <property type="match status" value="2"/>
</dbReference>
<evidence type="ECO:0000256" key="1">
    <source>
        <dbReference type="ARBA" id="ARBA00004202"/>
    </source>
</evidence>
<evidence type="ECO:0000313" key="11">
    <source>
        <dbReference type="EMBL" id="SMF12933.1"/>
    </source>
</evidence>
<keyword evidence="12" id="KW-1185">Reference proteome</keyword>
<feature type="domain" description="ABC transporter" evidence="10">
    <location>
        <begin position="19"/>
        <end position="255"/>
    </location>
</feature>
<dbReference type="Pfam" id="PF00005">
    <property type="entry name" value="ABC_tran"/>
    <property type="match status" value="2"/>
</dbReference>
<evidence type="ECO:0000256" key="2">
    <source>
        <dbReference type="ARBA" id="ARBA00022448"/>
    </source>
</evidence>
<dbReference type="EMBL" id="FXAF01000002">
    <property type="protein sequence ID" value="SMF12933.1"/>
    <property type="molecule type" value="Genomic_DNA"/>
</dbReference>
<dbReference type="InterPro" id="IPR050107">
    <property type="entry name" value="ABC_carbohydrate_import_ATPase"/>
</dbReference>
<dbReference type="SMART" id="SM00382">
    <property type="entry name" value="AAA"/>
    <property type="match status" value="2"/>
</dbReference>
<proteinExistence type="predicted"/>
<dbReference type="CDD" id="cd03215">
    <property type="entry name" value="ABC_Carb_Monos_II"/>
    <property type="match status" value="1"/>
</dbReference>
<evidence type="ECO:0000256" key="9">
    <source>
        <dbReference type="ARBA" id="ARBA00023136"/>
    </source>
</evidence>
<dbReference type="InterPro" id="IPR003593">
    <property type="entry name" value="AAA+_ATPase"/>
</dbReference>
<accession>A0A1X7DD90</accession>
<dbReference type="InterPro" id="IPR013283">
    <property type="entry name" value="RLI1"/>
</dbReference>
<dbReference type="PRINTS" id="PR01868">
    <property type="entry name" value="ABCEFAMILY"/>
</dbReference>
<dbReference type="GO" id="GO:0005524">
    <property type="term" value="F:ATP binding"/>
    <property type="evidence" value="ECO:0007669"/>
    <property type="project" value="UniProtKB-KW"/>
</dbReference>
<evidence type="ECO:0000256" key="8">
    <source>
        <dbReference type="ARBA" id="ARBA00022967"/>
    </source>
</evidence>
<dbReference type="InterPro" id="IPR003439">
    <property type="entry name" value="ABC_transporter-like_ATP-bd"/>
</dbReference>
<evidence type="ECO:0000256" key="5">
    <source>
        <dbReference type="ARBA" id="ARBA00022737"/>
    </source>
</evidence>